<dbReference type="GO" id="GO:0031380">
    <property type="term" value="C:nuclear RNA-directed RNA polymerase complex"/>
    <property type="evidence" value="ECO:0007669"/>
    <property type="project" value="TreeGrafter"/>
</dbReference>
<dbReference type="InterPro" id="IPR057596">
    <property type="entry name" value="RDRP_core"/>
</dbReference>
<comment type="catalytic activity">
    <reaction evidence="1">
        <text>RNA(n) + a ribonucleoside 5'-triphosphate = RNA(n+1) + diphosphate</text>
        <dbReference type="Rhea" id="RHEA:21248"/>
        <dbReference type="Rhea" id="RHEA-COMP:14527"/>
        <dbReference type="Rhea" id="RHEA-COMP:17342"/>
        <dbReference type="ChEBI" id="CHEBI:33019"/>
        <dbReference type="ChEBI" id="CHEBI:61557"/>
        <dbReference type="ChEBI" id="CHEBI:140395"/>
        <dbReference type="EC" id="2.7.7.48"/>
    </reaction>
</comment>
<gene>
    <name evidence="3" type="ORF">COCVIDRAFT_32069</name>
</gene>
<evidence type="ECO:0000313" key="3">
    <source>
        <dbReference type="EMBL" id="EUN20517.1"/>
    </source>
</evidence>
<evidence type="ECO:0000313" key="4">
    <source>
        <dbReference type="Proteomes" id="UP000054337"/>
    </source>
</evidence>
<dbReference type="AlphaFoldDB" id="W7E8Y8"/>
<dbReference type="EMBL" id="KI968971">
    <property type="protein sequence ID" value="EUN20517.1"/>
    <property type="molecule type" value="Genomic_DNA"/>
</dbReference>
<proteinExistence type="inferred from homology"/>
<reference evidence="3 4" key="1">
    <citation type="journal article" date="2013" name="PLoS Genet.">
        <title>Comparative genome structure, secondary metabolite, and effector coding capacity across Cochliobolus pathogens.</title>
        <authorList>
            <person name="Condon B.J."/>
            <person name="Leng Y."/>
            <person name="Wu D."/>
            <person name="Bushley K.E."/>
            <person name="Ohm R.A."/>
            <person name="Otillar R."/>
            <person name="Martin J."/>
            <person name="Schackwitz W."/>
            <person name="Grimwood J."/>
            <person name="MohdZainudin N."/>
            <person name="Xue C."/>
            <person name="Wang R."/>
            <person name="Manning V.A."/>
            <person name="Dhillon B."/>
            <person name="Tu Z.J."/>
            <person name="Steffenson B.J."/>
            <person name="Salamov A."/>
            <person name="Sun H."/>
            <person name="Lowry S."/>
            <person name="LaButti K."/>
            <person name="Han J."/>
            <person name="Copeland A."/>
            <person name="Lindquist E."/>
            <person name="Barry K."/>
            <person name="Schmutz J."/>
            <person name="Baker S.E."/>
            <person name="Ciuffetti L.M."/>
            <person name="Grigoriev I.V."/>
            <person name="Zhong S."/>
            <person name="Turgeon B.G."/>
        </authorList>
    </citation>
    <scope>NUCLEOTIDE SEQUENCE [LARGE SCALE GENOMIC DNA]</scope>
    <source>
        <strain evidence="3 4">FI3</strain>
    </source>
</reference>
<keyword evidence="1" id="KW-0808">Transferase</keyword>
<dbReference type="GO" id="GO:0030422">
    <property type="term" value="P:siRNA processing"/>
    <property type="evidence" value="ECO:0007669"/>
    <property type="project" value="TreeGrafter"/>
</dbReference>
<feature type="domain" description="RDRP core" evidence="2">
    <location>
        <begin position="61"/>
        <end position="285"/>
    </location>
</feature>
<dbReference type="PANTHER" id="PTHR23079:SF55">
    <property type="entry name" value="RNA-DIRECTED RNA POLYMERASE"/>
    <property type="match status" value="1"/>
</dbReference>
<sequence>MSEFKSFVKTLQDGVSPEDVKWEYSVPDIPKSHLTNQAGLIKCVSIVSSNHRQQIVLRFAAAPSNRVIRNDVLDRFILLSLGDFKLQWPALIAGETSRPATGRENGDWITRMLVSGLTINGVTYNFFGHSNSQLKSRSCFLYAASKEEIFVKVEAMGDFSKLKSVGKKAKRIGLLFSSADVALDLPPDRCQDIDDVATKQYIFTDGCGLISTQLANHLAQKRSIVFRNRRYIPSVYQIRYRGYKGVLTLDPTLHGQIQVQFRASMRKFKDSPDYSLAVVDYSKVPYSNVFREW</sequence>
<dbReference type="PANTHER" id="PTHR23079">
    <property type="entry name" value="RNA-DEPENDENT RNA POLYMERASE"/>
    <property type="match status" value="1"/>
</dbReference>
<dbReference type="GO" id="GO:0003968">
    <property type="term" value="F:RNA-directed RNA polymerase activity"/>
    <property type="evidence" value="ECO:0007669"/>
    <property type="project" value="UniProtKB-KW"/>
</dbReference>
<dbReference type="GO" id="GO:0003723">
    <property type="term" value="F:RNA binding"/>
    <property type="evidence" value="ECO:0007669"/>
    <property type="project" value="UniProtKB-KW"/>
</dbReference>
<keyword evidence="1" id="KW-0696">RNA-directed RNA polymerase</keyword>
<keyword evidence="1" id="KW-0694">RNA-binding</keyword>
<dbReference type="HOGENOM" id="CLU_949911_0_0_1"/>
<name>W7E8Y8_BIPV3</name>
<evidence type="ECO:0000256" key="1">
    <source>
        <dbReference type="RuleBase" id="RU363098"/>
    </source>
</evidence>
<accession>W7E8Y8</accession>
<protein>
    <recommendedName>
        <fullName evidence="1">RNA-dependent RNA polymerase</fullName>
        <ecNumber evidence="1">2.7.7.48</ecNumber>
    </recommendedName>
</protein>
<evidence type="ECO:0000259" key="2">
    <source>
        <dbReference type="Pfam" id="PF05183"/>
    </source>
</evidence>
<dbReference type="EC" id="2.7.7.48" evidence="1"/>
<dbReference type="OrthoDB" id="6513042at2759"/>
<dbReference type="RefSeq" id="XP_014550091.1">
    <property type="nucleotide sequence ID" value="XM_014694605.1"/>
</dbReference>
<dbReference type="Pfam" id="PF05183">
    <property type="entry name" value="RdRP"/>
    <property type="match status" value="1"/>
</dbReference>
<keyword evidence="4" id="KW-1185">Reference proteome</keyword>
<organism evidence="3 4">
    <name type="scientific">Bipolaris victoriae (strain FI3)</name>
    <name type="common">Victoria blight of oats agent</name>
    <name type="synonym">Cochliobolus victoriae</name>
    <dbReference type="NCBI Taxonomy" id="930091"/>
    <lineage>
        <taxon>Eukaryota</taxon>
        <taxon>Fungi</taxon>
        <taxon>Dikarya</taxon>
        <taxon>Ascomycota</taxon>
        <taxon>Pezizomycotina</taxon>
        <taxon>Dothideomycetes</taxon>
        <taxon>Pleosporomycetidae</taxon>
        <taxon>Pleosporales</taxon>
        <taxon>Pleosporineae</taxon>
        <taxon>Pleosporaceae</taxon>
        <taxon>Bipolaris</taxon>
    </lineage>
</organism>
<keyword evidence="1" id="KW-0548">Nucleotidyltransferase</keyword>
<comment type="similarity">
    <text evidence="1">Belongs to the RdRP family.</text>
</comment>
<dbReference type="InterPro" id="IPR007855">
    <property type="entry name" value="RDRP"/>
</dbReference>
<dbReference type="GeneID" id="26254954"/>
<dbReference type="Proteomes" id="UP000054337">
    <property type="component" value="Unassembled WGS sequence"/>
</dbReference>